<sequence>MHDIAQRFVTALEELHSSKDAGPIADLFADDATLSKVGVPHEEKGKDGARTFWQQYREVFDEISSDFSHQVTDEGIAYLEWTSKGTLRDGTSFTYDGISVLEGAEDQINAFRTYYDTAAFLQTDATRGRLAED</sequence>
<dbReference type="RefSeq" id="WP_070353814.1">
    <property type="nucleotide sequence ID" value="NZ_CP043474.1"/>
</dbReference>
<gene>
    <name evidence="2" type="ORF">BEL07_14350</name>
</gene>
<reference evidence="2 3" key="1">
    <citation type="submission" date="2016-09" db="EMBL/GenBank/DDBJ databases">
        <title>genome sequence of Mycobacterium sp. 739 SCH.</title>
        <authorList>
            <person name="Greninger A.L."/>
            <person name="Qin X."/>
            <person name="Jerome K."/>
            <person name="Vora S."/>
            <person name="Quinn K."/>
        </authorList>
    </citation>
    <scope>NUCLEOTIDE SEQUENCE [LARGE SCALE GENOMIC DNA]</scope>
    <source>
        <strain evidence="2 3">SCH</strain>
    </source>
</reference>
<dbReference type="EMBL" id="MCHX01000030">
    <property type="protein sequence ID" value="OFJ53102.1"/>
    <property type="molecule type" value="Genomic_DNA"/>
</dbReference>
<dbReference type="InterPro" id="IPR037401">
    <property type="entry name" value="SnoaL-like"/>
</dbReference>
<name>A0A1E8Q3E2_9MYCO</name>
<organism evidence="2 3">
    <name type="scientific">Mycolicibacterium grossiae</name>
    <dbReference type="NCBI Taxonomy" id="1552759"/>
    <lineage>
        <taxon>Bacteria</taxon>
        <taxon>Bacillati</taxon>
        <taxon>Actinomycetota</taxon>
        <taxon>Actinomycetes</taxon>
        <taxon>Mycobacteriales</taxon>
        <taxon>Mycobacteriaceae</taxon>
        <taxon>Mycolicibacterium</taxon>
    </lineage>
</organism>
<dbReference type="InterPro" id="IPR032710">
    <property type="entry name" value="NTF2-like_dom_sf"/>
</dbReference>
<keyword evidence="3" id="KW-1185">Reference proteome</keyword>
<dbReference type="Pfam" id="PF12680">
    <property type="entry name" value="SnoaL_2"/>
    <property type="match status" value="1"/>
</dbReference>
<evidence type="ECO:0000313" key="2">
    <source>
        <dbReference type="EMBL" id="OFJ53102.1"/>
    </source>
</evidence>
<proteinExistence type="predicted"/>
<dbReference type="Proteomes" id="UP000178953">
    <property type="component" value="Unassembled WGS sequence"/>
</dbReference>
<evidence type="ECO:0000259" key="1">
    <source>
        <dbReference type="Pfam" id="PF12680"/>
    </source>
</evidence>
<dbReference type="Gene3D" id="3.10.450.50">
    <property type="match status" value="1"/>
</dbReference>
<comment type="caution">
    <text evidence="2">The sequence shown here is derived from an EMBL/GenBank/DDBJ whole genome shotgun (WGS) entry which is preliminary data.</text>
</comment>
<accession>A0A1E8Q3E2</accession>
<evidence type="ECO:0000313" key="3">
    <source>
        <dbReference type="Proteomes" id="UP000178953"/>
    </source>
</evidence>
<dbReference type="AlphaFoldDB" id="A0A1E8Q3E2"/>
<feature type="domain" description="SnoaL-like" evidence="1">
    <location>
        <begin position="6"/>
        <end position="108"/>
    </location>
</feature>
<dbReference type="SUPFAM" id="SSF54427">
    <property type="entry name" value="NTF2-like"/>
    <property type="match status" value="1"/>
</dbReference>
<protein>
    <recommendedName>
        <fullName evidence="1">SnoaL-like domain-containing protein</fullName>
    </recommendedName>
</protein>